<dbReference type="SUPFAM" id="SSF52047">
    <property type="entry name" value="RNI-like"/>
    <property type="match status" value="1"/>
</dbReference>
<dbReference type="PANTHER" id="PTHR27008">
    <property type="entry name" value="OS04G0122200 PROTEIN"/>
    <property type="match status" value="1"/>
</dbReference>
<protein>
    <recommendedName>
        <fullName evidence="13">Protein kinase domain-containing protein</fullName>
    </recommendedName>
</protein>
<dbReference type="GO" id="GO:0038023">
    <property type="term" value="F:signaling receptor activity"/>
    <property type="evidence" value="ECO:0000318"/>
    <property type="project" value="GO_Central"/>
</dbReference>
<dbReference type="FunFam" id="3.80.10.10:FF:000129">
    <property type="entry name" value="Leucine-rich repeat receptor-like kinase"/>
    <property type="match status" value="1"/>
</dbReference>
<keyword evidence="9" id="KW-1133">Transmembrane helix</keyword>
<reference evidence="14" key="1">
    <citation type="submission" date="2021-05" db="UniProtKB">
        <authorList>
            <consortium name="EnsemblPlants"/>
        </authorList>
    </citation>
    <scope>IDENTIFICATION</scope>
    <source>
        <strain evidence="14">subsp. malaccensis</strain>
    </source>
</reference>
<dbReference type="Pfam" id="PF08263">
    <property type="entry name" value="LRRNT_2"/>
    <property type="match status" value="1"/>
</dbReference>
<proteinExistence type="predicted"/>
<keyword evidence="7 12" id="KW-0732">Signal</keyword>
<sequence length="866" mass="94741">MERKRGRFFVFVRAPPPPTSFFLFLLVILSSAGLSASQLGTPTAEFDTDRLAILSFKTLVSGPSGALVSWGNSSLHFCRWRGVNCRNHDGEPRVTALVLESLRLKGKLSPSLANLTFLRRLRLGNNSLEGSIPQELGFLSRLRSLNLSYNHLGGMIPTSLLQNCSELRIFSLSHNNLNRTIPRNLSNCLYLRVIDLDRNMLEGNIPSDIGSLPKLETVAIWDNLLEGSIPPEIGKLASLTGLHMRFNHLDGPIPAAIGNLSSLTQLDLSNNLLAGAIPAAEPHLSSRASARLLLSSNEFTGTIPPEIGKLEKVSAVFLQNNNLVGTIPNTLWSLRNLDALLLRHNHLEAKNAAEWSFLDALTNCTRLRILDLSINHLSGVLPKSVANLSKTLQWLKIHDNQIAGSIPTEIGNLSNLTVITMSSNLVDATIPAALGSLRRLIRMDLSENYLVGEIPATLGNLSRLTSLLLSSNELRGSIPPSLGKCPLDTLNLAFNKLSGGGSLPPEIGNLRNIQIVDVSSNRLSGEIPGTIARCEVLQYLHMHGNFFHGHIPSSFGQLKGLRVLDISSNDLWGRTPDFVGSSRSMTYLNLSYNNLDGEVPTDGIFGNSRTHYSVTARSKDQHRKVTFAELTKATDGFSPANLTGTGSFGSVYRGVVDWEDHKDVAVKVLNRQQRGASRSFVAECEALRNTRHRNLVKALTSCSGVDFGRNGFKALVFEFLPNGSLDEWLHPPERDEQEYGMGNKVSTEGDVYSYGTLLLEMFTGKRPTDDGFKEGLNLGRYVEVALSKRVVDIIDPYLSLQGGEGEARHANPMANGLSTRAVECVASVLTVGVLCSKEAPKQRMHMEAVVRELHDIRDAFLGLPLL</sequence>
<dbReference type="InterPro" id="IPR013210">
    <property type="entry name" value="LRR_N_plant-typ"/>
</dbReference>
<dbReference type="Pfam" id="PF00560">
    <property type="entry name" value="LRR_1"/>
    <property type="match status" value="11"/>
</dbReference>
<keyword evidence="10" id="KW-0472">Membrane</keyword>
<evidence type="ECO:0000256" key="2">
    <source>
        <dbReference type="ARBA" id="ARBA00004236"/>
    </source>
</evidence>
<dbReference type="InParanoid" id="A0A804J1H2"/>
<dbReference type="FunFam" id="3.80.10.10:FF:000095">
    <property type="entry name" value="LRR receptor-like serine/threonine-protein kinase GSO1"/>
    <property type="match status" value="1"/>
</dbReference>
<dbReference type="EnsemblPlants" id="Ma05_t06100.1">
    <property type="protein sequence ID" value="Ma05_p06100.1"/>
    <property type="gene ID" value="Ma05_g06100"/>
</dbReference>
<evidence type="ECO:0000256" key="1">
    <source>
        <dbReference type="ARBA" id="ARBA00004167"/>
    </source>
</evidence>
<dbReference type="InterPro" id="IPR001611">
    <property type="entry name" value="Leu-rich_rpt"/>
</dbReference>
<evidence type="ECO:0000256" key="5">
    <source>
        <dbReference type="ARBA" id="ARBA00022614"/>
    </source>
</evidence>
<evidence type="ECO:0000256" key="10">
    <source>
        <dbReference type="ARBA" id="ARBA00023136"/>
    </source>
</evidence>
<evidence type="ECO:0000256" key="7">
    <source>
        <dbReference type="ARBA" id="ARBA00022729"/>
    </source>
</evidence>
<evidence type="ECO:0000256" key="9">
    <source>
        <dbReference type="ARBA" id="ARBA00022989"/>
    </source>
</evidence>
<dbReference type="GO" id="GO:0005524">
    <property type="term" value="F:ATP binding"/>
    <property type="evidence" value="ECO:0007669"/>
    <property type="project" value="InterPro"/>
</dbReference>
<keyword evidence="6" id="KW-0812">Transmembrane</keyword>
<dbReference type="InterPro" id="IPR003591">
    <property type="entry name" value="Leu-rich_rpt_typical-subtyp"/>
</dbReference>
<dbReference type="Gene3D" id="3.80.10.10">
    <property type="entry name" value="Ribonuclease Inhibitor"/>
    <property type="match status" value="4"/>
</dbReference>
<dbReference type="GO" id="GO:0005886">
    <property type="term" value="C:plasma membrane"/>
    <property type="evidence" value="ECO:0000318"/>
    <property type="project" value="GO_Central"/>
</dbReference>
<dbReference type="PROSITE" id="PS50011">
    <property type="entry name" value="PROTEIN_KINASE_DOM"/>
    <property type="match status" value="1"/>
</dbReference>
<dbReference type="SUPFAM" id="SSF56112">
    <property type="entry name" value="Protein kinase-like (PK-like)"/>
    <property type="match status" value="1"/>
</dbReference>
<evidence type="ECO:0000256" key="12">
    <source>
        <dbReference type="SAM" id="SignalP"/>
    </source>
</evidence>
<evidence type="ECO:0000256" key="3">
    <source>
        <dbReference type="ARBA" id="ARBA00022475"/>
    </source>
</evidence>
<dbReference type="SUPFAM" id="SSF52058">
    <property type="entry name" value="L domain-like"/>
    <property type="match status" value="1"/>
</dbReference>
<comment type="subcellular location">
    <subcellularLocation>
        <location evidence="2">Cell membrane</location>
    </subcellularLocation>
    <subcellularLocation>
        <location evidence="1">Membrane</location>
        <topology evidence="1">Single-pass membrane protein</topology>
    </subcellularLocation>
</comment>
<dbReference type="Gramene" id="Ma05_t06100.1">
    <property type="protein sequence ID" value="Ma05_p06100.1"/>
    <property type="gene ID" value="Ma05_g06100"/>
</dbReference>
<dbReference type="Gene3D" id="1.10.510.10">
    <property type="entry name" value="Transferase(Phosphotransferase) domain 1"/>
    <property type="match status" value="1"/>
</dbReference>
<dbReference type="Proteomes" id="UP000012960">
    <property type="component" value="Unplaced"/>
</dbReference>
<dbReference type="InterPro" id="IPR032675">
    <property type="entry name" value="LRR_dom_sf"/>
</dbReference>
<organism evidence="14 15">
    <name type="scientific">Musa acuminata subsp. malaccensis</name>
    <name type="common">Wild banana</name>
    <name type="synonym">Musa malaccensis</name>
    <dbReference type="NCBI Taxonomy" id="214687"/>
    <lineage>
        <taxon>Eukaryota</taxon>
        <taxon>Viridiplantae</taxon>
        <taxon>Streptophyta</taxon>
        <taxon>Embryophyta</taxon>
        <taxon>Tracheophyta</taxon>
        <taxon>Spermatophyta</taxon>
        <taxon>Magnoliopsida</taxon>
        <taxon>Liliopsida</taxon>
        <taxon>Zingiberales</taxon>
        <taxon>Musaceae</taxon>
        <taxon>Musa</taxon>
    </lineage>
</organism>
<dbReference type="AlphaFoldDB" id="A0A804J1H2"/>
<evidence type="ECO:0000259" key="13">
    <source>
        <dbReference type="PROSITE" id="PS50011"/>
    </source>
</evidence>
<name>A0A804J1H2_MUSAM</name>
<dbReference type="FunFam" id="3.30.200.20:FF:000432">
    <property type="entry name" value="LRR receptor-like serine/threonine-protein kinase EFR"/>
    <property type="match status" value="1"/>
</dbReference>
<keyword evidence="4" id="KW-0597">Phosphoprotein</keyword>
<keyword evidence="11" id="KW-0325">Glycoprotein</keyword>
<dbReference type="FunFam" id="3.80.10.10:FF:000383">
    <property type="entry name" value="Leucine-rich repeat receptor protein kinase EMS1"/>
    <property type="match status" value="1"/>
</dbReference>
<dbReference type="FunFam" id="3.80.10.10:FF:000041">
    <property type="entry name" value="LRR receptor-like serine/threonine-protein kinase ERECTA"/>
    <property type="match status" value="1"/>
</dbReference>
<keyword evidence="8" id="KW-0677">Repeat</keyword>
<dbReference type="InterPro" id="IPR001245">
    <property type="entry name" value="Ser-Thr/Tyr_kinase_cat_dom"/>
</dbReference>
<keyword evidence="15" id="KW-1185">Reference proteome</keyword>
<evidence type="ECO:0000313" key="14">
    <source>
        <dbReference type="EnsemblPlants" id="Ma05_p06100.1"/>
    </source>
</evidence>
<dbReference type="InterPro" id="IPR000719">
    <property type="entry name" value="Prot_kinase_dom"/>
</dbReference>
<evidence type="ECO:0000313" key="15">
    <source>
        <dbReference type="Proteomes" id="UP000012960"/>
    </source>
</evidence>
<evidence type="ECO:0000256" key="8">
    <source>
        <dbReference type="ARBA" id="ARBA00022737"/>
    </source>
</evidence>
<dbReference type="GO" id="GO:0009755">
    <property type="term" value="P:hormone-mediated signaling pathway"/>
    <property type="evidence" value="ECO:0000318"/>
    <property type="project" value="GO_Central"/>
</dbReference>
<dbReference type="SMART" id="SM00369">
    <property type="entry name" value="LRR_TYP"/>
    <property type="match status" value="10"/>
</dbReference>
<dbReference type="Pfam" id="PF07714">
    <property type="entry name" value="PK_Tyr_Ser-Thr"/>
    <property type="match status" value="1"/>
</dbReference>
<dbReference type="PANTHER" id="PTHR27008:SF596">
    <property type="entry name" value="OS02G0215500 PROTEIN"/>
    <property type="match status" value="1"/>
</dbReference>
<evidence type="ECO:0000256" key="11">
    <source>
        <dbReference type="ARBA" id="ARBA00023180"/>
    </source>
</evidence>
<dbReference type="GO" id="GO:0004672">
    <property type="term" value="F:protein kinase activity"/>
    <property type="evidence" value="ECO:0007669"/>
    <property type="project" value="InterPro"/>
</dbReference>
<dbReference type="Gene3D" id="3.30.200.20">
    <property type="entry name" value="Phosphorylase Kinase, domain 1"/>
    <property type="match status" value="1"/>
</dbReference>
<feature type="chain" id="PRO_5032471075" description="Protein kinase domain-containing protein" evidence="12">
    <location>
        <begin position="38"/>
        <end position="866"/>
    </location>
</feature>
<accession>A0A804J1H2</accession>
<evidence type="ECO:0000256" key="4">
    <source>
        <dbReference type="ARBA" id="ARBA00022553"/>
    </source>
</evidence>
<keyword evidence="5" id="KW-0433">Leucine-rich repeat</keyword>
<feature type="domain" description="Protein kinase" evidence="13">
    <location>
        <begin position="637"/>
        <end position="866"/>
    </location>
</feature>
<dbReference type="OMA" id="HANPMAN"/>
<dbReference type="InterPro" id="IPR011009">
    <property type="entry name" value="Kinase-like_dom_sf"/>
</dbReference>
<evidence type="ECO:0000256" key="6">
    <source>
        <dbReference type="ARBA" id="ARBA00022692"/>
    </source>
</evidence>
<feature type="signal peptide" evidence="12">
    <location>
        <begin position="1"/>
        <end position="37"/>
    </location>
</feature>
<dbReference type="InterPro" id="IPR051809">
    <property type="entry name" value="Plant_receptor-like_S/T_kinase"/>
</dbReference>
<keyword evidence="3" id="KW-1003">Cell membrane</keyword>